<protein>
    <submittedName>
        <fullName evidence="2">Helix-turn-helix transcriptional regulator</fullName>
    </submittedName>
</protein>
<proteinExistence type="predicted"/>
<evidence type="ECO:0000313" key="2">
    <source>
        <dbReference type="EMBL" id="TXS94120.1"/>
    </source>
</evidence>
<dbReference type="GO" id="GO:0006355">
    <property type="term" value="P:regulation of DNA-templated transcription"/>
    <property type="evidence" value="ECO:0007669"/>
    <property type="project" value="InterPro"/>
</dbReference>
<dbReference type="InterPro" id="IPR016032">
    <property type="entry name" value="Sig_transdc_resp-reg_C-effctor"/>
</dbReference>
<dbReference type="Gene3D" id="1.10.10.10">
    <property type="entry name" value="Winged helix-like DNA-binding domain superfamily/Winged helix DNA-binding domain"/>
    <property type="match status" value="1"/>
</dbReference>
<dbReference type="InterPro" id="IPR000792">
    <property type="entry name" value="Tscrpt_reg_LuxR_C"/>
</dbReference>
<organism evidence="2 3">
    <name type="scientific">Parahaliea maris</name>
    <dbReference type="NCBI Taxonomy" id="2716870"/>
    <lineage>
        <taxon>Bacteria</taxon>
        <taxon>Pseudomonadati</taxon>
        <taxon>Pseudomonadota</taxon>
        <taxon>Gammaproteobacteria</taxon>
        <taxon>Cellvibrionales</taxon>
        <taxon>Halieaceae</taxon>
        <taxon>Parahaliea</taxon>
    </lineage>
</organism>
<dbReference type="SMART" id="SM00421">
    <property type="entry name" value="HTH_LUXR"/>
    <property type="match status" value="1"/>
</dbReference>
<dbReference type="SUPFAM" id="SSF46894">
    <property type="entry name" value="C-terminal effector domain of the bipartite response regulators"/>
    <property type="match status" value="1"/>
</dbReference>
<dbReference type="AlphaFoldDB" id="A0A5C9A2W9"/>
<dbReference type="InterPro" id="IPR036388">
    <property type="entry name" value="WH-like_DNA-bd_sf"/>
</dbReference>
<evidence type="ECO:0000313" key="3">
    <source>
        <dbReference type="Proteomes" id="UP000321039"/>
    </source>
</evidence>
<accession>A0A5C9A2W9</accession>
<gene>
    <name evidence="2" type="ORF">FV139_10975</name>
</gene>
<evidence type="ECO:0000259" key="1">
    <source>
        <dbReference type="SMART" id="SM00421"/>
    </source>
</evidence>
<keyword evidence="3" id="KW-1185">Reference proteome</keyword>
<feature type="domain" description="HTH luxR-type" evidence="1">
    <location>
        <begin position="311"/>
        <end position="368"/>
    </location>
</feature>
<dbReference type="GO" id="GO:0003677">
    <property type="term" value="F:DNA binding"/>
    <property type="evidence" value="ECO:0007669"/>
    <property type="project" value="InterPro"/>
</dbReference>
<comment type="caution">
    <text evidence="2">The sequence shown here is derived from an EMBL/GenBank/DDBJ whole genome shotgun (WGS) entry which is preliminary data.</text>
</comment>
<dbReference type="EMBL" id="VRZA01000003">
    <property type="protein sequence ID" value="TXS94120.1"/>
    <property type="molecule type" value="Genomic_DNA"/>
</dbReference>
<dbReference type="Proteomes" id="UP000321039">
    <property type="component" value="Unassembled WGS sequence"/>
</dbReference>
<dbReference type="RefSeq" id="WP_148068462.1">
    <property type="nucleotide sequence ID" value="NZ_VRZA01000003.1"/>
</dbReference>
<reference evidence="2 3" key="1">
    <citation type="submission" date="2019-08" db="EMBL/GenBank/DDBJ databases">
        <title>Parahaliea maris sp. nov., isolated from the surface seawater.</title>
        <authorList>
            <person name="Liu Y."/>
        </authorList>
    </citation>
    <scope>NUCLEOTIDE SEQUENCE [LARGE SCALE GENOMIC DNA]</scope>
    <source>
        <strain evidence="2 3">HSLHS9</strain>
    </source>
</reference>
<sequence length="376" mass="41336">MNLSLDTYNSLLEALYNGARETSPWTDFLRQLSGLTDARLTVLNLARPQPGDPGVLFMSDDLFDSEHQLQYANDFSALDPFVNLPPGEAITLEEVVPLGELRQTPYYREFMQPSDLVQILGIDVPREHGPGIFLRALRGEGKPAFGDTDRKLFNLLGPHLRQLQSWLDQTRRQGFELGIYDSVASRLELATVLLDREGRILQCNPVARALLSSSRLIGDRKGKLTALRRGDQGRLQALLQESGQGRSTPSLAPALRLGDEDPAQDLYLVIKPLAADKGAGVHPEEGGPHLAVYISTPEILSPEQQGLLQQLFDFTPSEAQLAIALANGMSLDQIAEERCVTRNTLRTHLRGTFQKTGVNQQSALVSLVLRSVAGLG</sequence>
<name>A0A5C9A2W9_9GAMM</name>